<evidence type="ECO:0000256" key="2">
    <source>
        <dbReference type="SAM" id="Phobius"/>
    </source>
</evidence>
<name>A0A7K0DYF5_9NOCA</name>
<feature type="region of interest" description="Disordered" evidence="1">
    <location>
        <begin position="1"/>
        <end position="22"/>
    </location>
</feature>
<organism evidence="3 4">
    <name type="scientific">Nocardia aurantia</name>
    <dbReference type="NCBI Taxonomy" id="2585199"/>
    <lineage>
        <taxon>Bacteria</taxon>
        <taxon>Bacillati</taxon>
        <taxon>Actinomycetota</taxon>
        <taxon>Actinomycetes</taxon>
        <taxon>Mycobacteriales</taxon>
        <taxon>Nocardiaceae</taxon>
        <taxon>Nocardia</taxon>
    </lineage>
</organism>
<feature type="transmembrane region" description="Helical" evidence="2">
    <location>
        <begin position="43"/>
        <end position="63"/>
    </location>
</feature>
<reference evidence="3 4" key="1">
    <citation type="submission" date="2019-10" db="EMBL/GenBank/DDBJ databases">
        <title>Nocardia macrotermitis sp. nov. and Nocardia aurantia sp. nov., isolated from the gut of fungus growing-termite Macrotermes natalensis.</title>
        <authorList>
            <person name="Benndorf R."/>
            <person name="Schwitalla J."/>
            <person name="Martin K."/>
            <person name="De Beer W."/>
            <person name="Kaster A.-K."/>
            <person name="Vollmers J."/>
            <person name="Poulsen M."/>
            <person name="Beemelmanns C."/>
        </authorList>
    </citation>
    <scope>NUCLEOTIDE SEQUENCE [LARGE SCALE GENOMIC DNA]</scope>
    <source>
        <strain evidence="3 4">RB56</strain>
    </source>
</reference>
<protein>
    <recommendedName>
        <fullName evidence="5">UsfY protein</fullName>
    </recommendedName>
</protein>
<dbReference type="Proteomes" id="UP000431401">
    <property type="component" value="Unassembled WGS sequence"/>
</dbReference>
<sequence>MAGSAAQFPSHVPPRPRRDRWLIRRRGRTHAGEGVEDNANIPGYVLCLLGVVALAATLTAAGYGFAGWAVVGAILCAVCLLGGIAWLLLEQRRVSAHIPPHQRQGH</sequence>
<evidence type="ECO:0000313" key="3">
    <source>
        <dbReference type="EMBL" id="MQY30839.1"/>
    </source>
</evidence>
<gene>
    <name evidence="3" type="ORF">NRB56_64430</name>
</gene>
<evidence type="ECO:0000313" key="4">
    <source>
        <dbReference type="Proteomes" id="UP000431401"/>
    </source>
</evidence>
<accession>A0A7K0DYF5</accession>
<dbReference type="EMBL" id="WEGI01000015">
    <property type="protein sequence ID" value="MQY30839.1"/>
    <property type="molecule type" value="Genomic_DNA"/>
</dbReference>
<comment type="caution">
    <text evidence="3">The sequence shown here is derived from an EMBL/GenBank/DDBJ whole genome shotgun (WGS) entry which is preliminary data.</text>
</comment>
<keyword evidence="2" id="KW-0472">Membrane</keyword>
<keyword evidence="2" id="KW-1133">Transmembrane helix</keyword>
<feature type="transmembrane region" description="Helical" evidence="2">
    <location>
        <begin position="69"/>
        <end position="89"/>
    </location>
</feature>
<dbReference type="RefSeq" id="WP_227838502.1">
    <property type="nucleotide sequence ID" value="NZ_WEGI01000015.1"/>
</dbReference>
<evidence type="ECO:0000256" key="1">
    <source>
        <dbReference type="SAM" id="MobiDB-lite"/>
    </source>
</evidence>
<proteinExistence type="predicted"/>
<dbReference type="AlphaFoldDB" id="A0A7K0DYF5"/>
<evidence type="ECO:0008006" key="5">
    <source>
        <dbReference type="Google" id="ProtNLM"/>
    </source>
</evidence>
<keyword evidence="2" id="KW-0812">Transmembrane</keyword>
<keyword evidence="4" id="KW-1185">Reference proteome</keyword>